<evidence type="ECO:0000256" key="2">
    <source>
        <dbReference type="ARBA" id="ARBA00022475"/>
    </source>
</evidence>
<dbReference type="PANTHER" id="PTHR34820">
    <property type="entry name" value="INNER MEMBRANE PROTEIN YEBZ"/>
    <property type="match status" value="1"/>
</dbReference>
<sequence>MALDLPAAQVAATVVLNLSMAALTGASLADRWLHASSSHWAMRNRVSLRRVGLVSVTTALLTYMAALWLEAASMAEVALSQAAPAIDAVLTATHYGFSWKIGLVALAVVTVVTTLRWSPQRGPVADLVRLAAIGAFMYTRSMVSHAGAGGDISWAMAADWIHLVLISVWVGDVLVAGFVTLRHLPGATGQDGPERAQYTQALSNSATIALAGIAITGLISAWRGLGSLENITGNPYATVLLLKLALVAIAAALGGLNRFVVMPRLLAGLRAPGAPSSKQEQRFVFILQVESLVLAGALVFAAVLSSTSPPGAG</sequence>
<feature type="domain" description="Copper resistance protein D" evidence="7">
    <location>
        <begin position="199"/>
        <end position="304"/>
    </location>
</feature>
<keyword evidence="9" id="KW-1185">Reference proteome</keyword>
<proteinExistence type="predicted"/>
<feature type="transmembrane region" description="Helical" evidence="6">
    <location>
        <begin position="160"/>
        <end position="181"/>
    </location>
</feature>
<keyword evidence="2" id="KW-1003">Cell membrane</keyword>
<feature type="transmembrane region" description="Helical" evidence="6">
    <location>
        <begin position="282"/>
        <end position="304"/>
    </location>
</feature>
<evidence type="ECO:0000259" key="7">
    <source>
        <dbReference type="Pfam" id="PF05425"/>
    </source>
</evidence>
<feature type="transmembrane region" description="Helical" evidence="6">
    <location>
        <begin position="50"/>
        <end position="69"/>
    </location>
</feature>
<feature type="transmembrane region" description="Helical" evidence="6">
    <location>
        <begin position="97"/>
        <end position="115"/>
    </location>
</feature>
<dbReference type="PANTHER" id="PTHR34820:SF4">
    <property type="entry name" value="INNER MEMBRANE PROTEIN YEBZ"/>
    <property type="match status" value="1"/>
</dbReference>
<gene>
    <name evidence="8" type="ORF">HHL21_01775</name>
</gene>
<name>A0A848HIH2_9BURK</name>
<evidence type="ECO:0000313" key="9">
    <source>
        <dbReference type="Proteomes" id="UP000583752"/>
    </source>
</evidence>
<evidence type="ECO:0000313" key="8">
    <source>
        <dbReference type="EMBL" id="NML59831.1"/>
    </source>
</evidence>
<evidence type="ECO:0000256" key="1">
    <source>
        <dbReference type="ARBA" id="ARBA00004651"/>
    </source>
</evidence>
<dbReference type="AlphaFoldDB" id="A0A848HIH2"/>
<keyword evidence="3 6" id="KW-0812">Transmembrane</keyword>
<evidence type="ECO:0000256" key="6">
    <source>
        <dbReference type="SAM" id="Phobius"/>
    </source>
</evidence>
<dbReference type="Pfam" id="PF05425">
    <property type="entry name" value="CopD"/>
    <property type="match status" value="1"/>
</dbReference>
<dbReference type="InterPro" id="IPR032694">
    <property type="entry name" value="CopC/D"/>
</dbReference>
<keyword evidence="5 6" id="KW-0472">Membrane</keyword>
<evidence type="ECO:0000256" key="3">
    <source>
        <dbReference type="ARBA" id="ARBA00022692"/>
    </source>
</evidence>
<comment type="caution">
    <text evidence="8">The sequence shown here is derived from an EMBL/GenBank/DDBJ whole genome shotgun (WGS) entry which is preliminary data.</text>
</comment>
<dbReference type="Proteomes" id="UP000583752">
    <property type="component" value="Unassembled WGS sequence"/>
</dbReference>
<dbReference type="InterPro" id="IPR008457">
    <property type="entry name" value="Cu-R_CopD_dom"/>
</dbReference>
<reference evidence="8 9" key="1">
    <citation type="submission" date="2020-04" db="EMBL/GenBank/DDBJ databases">
        <title>Massilia sp. RP-1-19 isolated from soil.</title>
        <authorList>
            <person name="Dahal R.H."/>
        </authorList>
    </citation>
    <scope>NUCLEOTIDE SEQUENCE [LARGE SCALE GENOMIC DNA]</scope>
    <source>
        <strain evidence="8 9">RP-1-19</strain>
    </source>
</reference>
<evidence type="ECO:0000256" key="4">
    <source>
        <dbReference type="ARBA" id="ARBA00022989"/>
    </source>
</evidence>
<feature type="transmembrane region" description="Helical" evidence="6">
    <location>
        <begin position="127"/>
        <end position="148"/>
    </location>
</feature>
<keyword evidence="4 6" id="KW-1133">Transmembrane helix</keyword>
<dbReference type="GO" id="GO:0005886">
    <property type="term" value="C:plasma membrane"/>
    <property type="evidence" value="ECO:0007669"/>
    <property type="project" value="UniProtKB-SubCell"/>
</dbReference>
<comment type="subcellular location">
    <subcellularLocation>
        <location evidence="1">Cell membrane</location>
        <topology evidence="1">Multi-pass membrane protein</topology>
    </subcellularLocation>
</comment>
<dbReference type="RefSeq" id="WP_169463526.1">
    <property type="nucleotide sequence ID" value="NZ_JABBGG010000001.1"/>
</dbReference>
<accession>A0A848HIH2</accession>
<protein>
    <submittedName>
        <fullName evidence="8">Copper resistance protein CopD</fullName>
    </submittedName>
</protein>
<dbReference type="EMBL" id="JABBGG010000001">
    <property type="protein sequence ID" value="NML59831.1"/>
    <property type="molecule type" value="Genomic_DNA"/>
</dbReference>
<feature type="transmembrane region" description="Helical" evidence="6">
    <location>
        <begin position="6"/>
        <end position="29"/>
    </location>
</feature>
<dbReference type="GO" id="GO:0006825">
    <property type="term" value="P:copper ion transport"/>
    <property type="evidence" value="ECO:0007669"/>
    <property type="project" value="InterPro"/>
</dbReference>
<evidence type="ECO:0000256" key="5">
    <source>
        <dbReference type="ARBA" id="ARBA00023136"/>
    </source>
</evidence>
<organism evidence="8 9">
    <name type="scientific">Massilia polaris</name>
    <dbReference type="NCBI Taxonomy" id="2728846"/>
    <lineage>
        <taxon>Bacteria</taxon>
        <taxon>Pseudomonadati</taxon>
        <taxon>Pseudomonadota</taxon>
        <taxon>Betaproteobacteria</taxon>
        <taxon>Burkholderiales</taxon>
        <taxon>Oxalobacteraceae</taxon>
        <taxon>Telluria group</taxon>
        <taxon>Massilia</taxon>
    </lineage>
</organism>
<feature type="transmembrane region" description="Helical" evidence="6">
    <location>
        <begin position="236"/>
        <end position="261"/>
    </location>
</feature>
<feature type="transmembrane region" description="Helical" evidence="6">
    <location>
        <begin position="202"/>
        <end position="224"/>
    </location>
</feature>